<dbReference type="AlphaFoldDB" id="A0A1J8Q7D1"/>
<protein>
    <submittedName>
        <fullName evidence="1">Uncharacterized protein</fullName>
    </submittedName>
</protein>
<reference evidence="1 2" key="1">
    <citation type="submission" date="2016-03" db="EMBL/GenBank/DDBJ databases">
        <title>Comparative genomics of the ectomycorrhizal sister species Rhizopogon vinicolor and Rhizopogon vesiculosus (Basidiomycota: Boletales) reveals a divergence of the mating type B locus.</title>
        <authorList>
            <person name="Mujic A.B."/>
            <person name="Kuo A."/>
            <person name="Tritt A."/>
            <person name="Lipzen A."/>
            <person name="Chen C."/>
            <person name="Johnson J."/>
            <person name="Sharma A."/>
            <person name="Barry K."/>
            <person name="Grigoriev I.V."/>
            <person name="Spatafora J.W."/>
        </authorList>
    </citation>
    <scope>NUCLEOTIDE SEQUENCE [LARGE SCALE GENOMIC DNA]</scope>
    <source>
        <strain evidence="1 2">AM-OR11-056</strain>
    </source>
</reference>
<organism evidence="1 2">
    <name type="scientific">Rhizopogon vesiculosus</name>
    <dbReference type="NCBI Taxonomy" id="180088"/>
    <lineage>
        <taxon>Eukaryota</taxon>
        <taxon>Fungi</taxon>
        <taxon>Dikarya</taxon>
        <taxon>Basidiomycota</taxon>
        <taxon>Agaricomycotina</taxon>
        <taxon>Agaricomycetes</taxon>
        <taxon>Agaricomycetidae</taxon>
        <taxon>Boletales</taxon>
        <taxon>Suillineae</taxon>
        <taxon>Rhizopogonaceae</taxon>
        <taxon>Rhizopogon</taxon>
    </lineage>
</organism>
<dbReference type="EMBL" id="LVVM01002824">
    <property type="protein sequence ID" value="OJA15867.1"/>
    <property type="molecule type" value="Genomic_DNA"/>
</dbReference>
<evidence type="ECO:0000313" key="1">
    <source>
        <dbReference type="EMBL" id="OJA15867.1"/>
    </source>
</evidence>
<name>A0A1J8Q7D1_9AGAM</name>
<evidence type="ECO:0000313" key="2">
    <source>
        <dbReference type="Proteomes" id="UP000183567"/>
    </source>
</evidence>
<gene>
    <name evidence="1" type="ORF">AZE42_09986</name>
</gene>
<keyword evidence="2" id="KW-1185">Reference proteome</keyword>
<sequence>MDEQGNIDRVTEVTILKNDDISIDYATDELIGKTII</sequence>
<accession>A0A1J8Q7D1</accession>
<comment type="caution">
    <text evidence="1">The sequence shown here is derived from an EMBL/GenBank/DDBJ whole genome shotgun (WGS) entry which is preliminary data.</text>
</comment>
<proteinExistence type="predicted"/>
<dbReference type="Proteomes" id="UP000183567">
    <property type="component" value="Unassembled WGS sequence"/>
</dbReference>